<organism evidence="2 3">
    <name type="scientific">Rhizobium paknamense</name>
    <dbReference type="NCBI Taxonomy" id="1206817"/>
    <lineage>
        <taxon>Bacteria</taxon>
        <taxon>Pseudomonadati</taxon>
        <taxon>Pseudomonadota</taxon>
        <taxon>Alphaproteobacteria</taxon>
        <taxon>Hyphomicrobiales</taxon>
        <taxon>Rhizobiaceae</taxon>
        <taxon>Rhizobium/Agrobacterium group</taxon>
        <taxon>Rhizobium</taxon>
    </lineage>
</organism>
<gene>
    <name evidence="2" type="ORF">QO005_002890</name>
</gene>
<sequence>MPSLFRLLFIVGVIAGFVYVAMWCLVIFVEPKQRDITVKIPASRIEAKPVEASKP</sequence>
<evidence type="ECO:0008006" key="4">
    <source>
        <dbReference type="Google" id="ProtNLM"/>
    </source>
</evidence>
<feature type="transmembrane region" description="Helical" evidence="1">
    <location>
        <begin position="6"/>
        <end position="29"/>
    </location>
</feature>
<accession>A0ABU0IFY4</accession>
<proteinExistence type="predicted"/>
<evidence type="ECO:0000256" key="1">
    <source>
        <dbReference type="SAM" id="Phobius"/>
    </source>
</evidence>
<dbReference type="Proteomes" id="UP001235269">
    <property type="component" value="Unassembled WGS sequence"/>
</dbReference>
<keyword evidence="1" id="KW-0472">Membrane</keyword>
<keyword evidence="3" id="KW-1185">Reference proteome</keyword>
<evidence type="ECO:0000313" key="3">
    <source>
        <dbReference type="Proteomes" id="UP001235269"/>
    </source>
</evidence>
<keyword evidence="1" id="KW-0812">Transmembrane</keyword>
<keyword evidence="1" id="KW-1133">Transmembrane helix</keyword>
<dbReference type="EMBL" id="JAUSWH010000009">
    <property type="protein sequence ID" value="MDQ0456548.1"/>
    <property type="molecule type" value="Genomic_DNA"/>
</dbReference>
<evidence type="ECO:0000313" key="2">
    <source>
        <dbReference type="EMBL" id="MDQ0456548.1"/>
    </source>
</evidence>
<protein>
    <recommendedName>
        <fullName evidence="4">Histidine kinase</fullName>
    </recommendedName>
</protein>
<name>A0ABU0IFY4_9HYPH</name>
<comment type="caution">
    <text evidence="2">The sequence shown here is derived from an EMBL/GenBank/DDBJ whole genome shotgun (WGS) entry which is preliminary data.</text>
</comment>
<dbReference type="RefSeq" id="WP_307158741.1">
    <property type="nucleotide sequence ID" value="NZ_JAUSWH010000009.1"/>
</dbReference>
<reference evidence="2 3" key="1">
    <citation type="submission" date="2023-07" db="EMBL/GenBank/DDBJ databases">
        <title>Genomic Encyclopedia of Type Strains, Phase IV (KMG-IV): sequencing the most valuable type-strain genomes for metagenomic binning, comparative biology and taxonomic classification.</title>
        <authorList>
            <person name="Goeker M."/>
        </authorList>
    </citation>
    <scope>NUCLEOTIDE SEQUENCE [LARGE SCALE GENOMIC DNA]</scope>
    <source>
        <strain evidence="2 3">DSM 100301</strain>
    </source>
</reference>